<sequence>MAPAWQEVDHARIEKRCELVLSGSEISKRIEEDSFDVSIYSLTHLNFLEVSQTCLTAMPDGIARLVNLNRLVLSGNQLAKLPPDLGKLRHLKFLDVSNNVIEELPVEFSNLKELQSLIVCNNRLTAFPEEFNRLTRLIVLNFSRNQVEEFPLFLSGEVRFEFLSELVASNNRIEALPGKLSYALPSLKLFDLAGNLVKQVPGEIGDISKLKEIQLRDNPLNDKRLKKLVEQCHHKQVLEYIKSHGPRDTSAKGSGQDKSGSAKKGKKKGASVPVDVQEVQNAFEVLQLSSQGPTVIVTEAVQEVRPYIVCCIIRNVYLDRDNRLRKFLAVQNKLHDTLCVKRSEATIATHDLAKITGNVYYDAIEPDKLKLVPLGRKQEVSGRELYRQMTEEADALRKEKKRSTYPGIYKYLYLLKDKALYPYLRDESKLVISFPPMTNSDGTRICEQTRDVFAEVTGSNLTFCKKVMDALLAESLQLGLGSQEVLSESGGDGALCLRLQLGKVKVVDREGNLRVVYPSKTDLAFPGIAVEQRPE</sequence>
<protein>
    <recommendedName>
        <fullName evidence="4">B3/B4 tRNA-binding domain-containing protein</fullName>
    </recommendedName>
</protein>
<feature type="region of interest" description="Disordered" evidence="3">
    <location>
        <begin position="243"/>
        <end position="271"/>
    </location>
</feature>
<keyword evidence="2" id="KW-0677">Repeat</keyword>
<name>G3MPG1_AMBMU</name>
<dbReference type="InterPro" id="IPR045060">
    <property type="entry name" value="Phe-tRNA-ligase_IIc_bsu"/>
</dbReference>
<dbReference type="InterPro" id="IPR001611">
    <property type="entry name" value="Leu-rich_rpt"/>
</dbReference>
<evidence type="ECO:0000256" key="3">
    <source>
        <dbReference type="SAM" id="MobiDB-lite"/>
    </source>
</evidence>
<keyword evidence="1" id="KW-0433">Leucine-rich repeat</keyword>
<dbReference type="InterPro" id="IPR005146">
    <property type="entry name" value="B3/B4_tRNA-bd"/>
</dbReference>
<dbReference type="PANTHER" id="PTHR10947:SF3">
    <property type="entry name" value="LEUCINE-RICH REPEAT-CONTAINING PROTEIN 47"/>
    <property type="match status" value="1"/>
</dbReference>
<dbReference type="SMART" id="SM00364">
    <property type="entry name" value="LRR_BAC"/>
    <property type="match status" value="4"/>
</dbReference>
<evidence type="ECO:0000256" key="1">
    <source>
        <dbReference type="ARBA" id="ARBA00022614"/>
    </source>
</evidence>
<dbReference type="GO" id="GO:0003723">
    <property type="term" value="F:RNA binding"/>
    <property type="evidence" value="ECO:0007669"/>
    <property type="project" value="InterPro"/>
</dbReference>
<dbReference type="EMBL" id="JO843762">
    <property type="protein sequence ID" value="AEO35379.1"/>
    <property type="molecule type" value="mRNA"/>
</dbReference>
<dbReference type="SMART" id="SM00873">
    <property type="entry name" value="B3_4"/>
    <property type="match status" value="1"/>
</dbReference>
<evidence type="ECO:0000256" key="2">
    <source>
        <dbReference type="ARBA" id="ARBA00022737"/>
    </source>
</evidence>
<dbReference type="GO" id="GO:0004826">
    <property type="term" value="F:phenylalanine-tRNA ligase activity"/>
    <property type="evidence" value="ECO:0007669"/>
    <property type="project" value="InterPro"/>
</dbReference>
<organism evidence="5">
    <name type="scientific">Amblyomma maculatum</name>
    <name type="common">Gulf Coast tick</name>
    <dbReference type="NCBI Taxonomy" id="34609"/>
    <lineage>
        <taxon>Eukaryota</taxon>
        <taxon>Metazoa</taxon>
        <taxon>Ecdysozoa</taxon>
        <taxon>Arthropoda</taxon>
        <taxon>Chelicerata</taxon>
        <taxon>Arachnida</taxon>
        <taxon>Acari</taxon>
        <taxon>Parasitiformes</taxon>
        <taxon>Ixodida</taxon>
        <taxon>Ixodoidea</taxon>
        <taxon>Ixodidae</taxon>
        <taxon>Amblyomminae</taxon>
        <taxon>Amblyomma</taxon>
    </lineage>
</organism>
<proteinExistence type="evidence at transcript level"/>
<dbReference type="GO" id="GO:0006432">
    <property type="term" value="P:phenylalanyl-tRNA aminoacylation"/>
    <property type="evidence" value="ECO:0007669"/>
    <property type="project" value="InterPro"/>
</dbReference>
<evidence type="ECO:0000259" key="4">
    <source>
        <dbReference type="SMART" id="SM00873"/>
    </source>
</evidence>
<reference evidence="5" key="1">
    <citation type="journal article" date="2011" name="PLoS ONE">
        <title>A deep insight into the sialotranscriptome of the gulf coast tick, Amblyomma maculatum.</title>
        <authorList>
            <person name="Karim S."/>
            <person name="Singh P."/>
            <person name="Ribeiro J.M."/>
        </authorList>
    </citation>
    <scope>NUCLEOTIDE SEQUENCE</scope>
    <source>
        <tissue evidence="5">Salivary gland</tissue>
    </source>
</reference>
<dbReference type="AlphaFoldDB" id="G3MPG1"/>
<evidence type="ECO:0000313" key="5">
    <source>
        <dbReference type="EMBL" id="AEO35379.1"/>
    </source>
</evidence>
<dbReference type="SUPFAM" id="SSF52058">
    <property type="entry name" value="L domain-like"/>
    <property type="match status" value="1"/>
</dbReference>
<dbReference type="InterPro" id="IPR055414">
    <property type="entry name" value="LRR_R13L4/SHOC2-like"/>
</dbReference>
<dbReference type="Pfam" id="PF13855">
    <property type="entry name" value="LRR_8"/>
    <property type="match status" value="1"/>
</dbReference>
<accession>G3MPG1</accession>
<dbReference type="Gene3D" id="3.80.10.10">
    <property type="entry name" value="Ribonuclease Inhibitor"/>
    <property type="match status" value="1"/>
</dbReference>
<dbReference type="PROSITE" id="PS51450">
    <property type="entry name" value="LRR"/>
    <property type="match status" value="2"/>
</dbReference>
<dbReference type="InterPro" id="IPR032675">
    <property type="entry name" value="LRR_dom_sf"/>
</dbReference>
<dbReference type="InterPro" id="IPR020825">
    <property type="entry name" value="Phe-tRNA_synthase-like_B3/B4"/>
</dbReference>
<dbReference type="InterPro" id="IPR003591">
    <property type="entry name" value="Leu-rich_rpt_typical-subtyp"/>
</dbReference>
<dbReference type="Pfam" id="PF23598">
    <property type="entry name" value="LRR_14"/>
    <property type="match status" value="1"/>
</dbReference>
<feature type="domain" description="B3/B4 tRNA-binding" evidence="4">
    <location>
        <begin position="304"/>
        <end position="480"/>
    </location>
</feature>
<dbReference type="Gene3D" id="3.50.40.10">
    <property type="entry name" value="Phenylalanyl-trna Synthetase, Chain B, domain 3"/>
    <property type="match status" value="1"/>
</dbReference>
<dbReference type="SMART" id="SM00369">
    <property type="entry name" value="LRR_TYP"/>
    <property type="match status" value="7"/>
</dbReference>
<dbReference type="PANTHER" id="PTHR10947">
    <property type="entry name" value="PHENYLALANYL-TRNA SYNTHETASE BETA CHAIN AND LEUCINE-RICH REPEAT-CONTAINING PROTEIN 47"/>
    <property type="match status" value="1"/>
</dbReference>